<evidence type="ECO:0000313" key="2">
    <source>
        <dbReference type="WBParaSite" id="SMUV_0000709101-mRNA-1"/>
    </source>
</evidence>
<organism evidence="1 2">
    <name type="scientific">Syphacia muris</name>
    <dbReference type="NCBI Taxonomy" id="451379"/>
    <lineage>
        <taxon>Eukaryota</taxon>
        <taxon>Metazoa</taxon>
        <taxon>Ecdysozoa</taxon>
        <taxon>Nematoda</taxon>
        <taxon>Chromadorea</taxon>
        <taxon>Rhabditida</taxon>
        <taxon>Spirurina</taxon>
        <taxon>Oxyuridomorpha</taxon>
        <taxon>Oxyuroidea</taxon>
        <taxon>Oxyuridae</taxon>
        <taxon>Syphacia</taxon>
    </lineage>
</organism>
<sequence>MPAAFALSWKIQWLDSFPVPCGEKEAILKRIERFKPSAPPVFVEFSVSLSGIKVVLVNEKHNCNPALKHAYIYGS</sequence>
<proteinExistence type="predicted"/>
<keyword evidence="1" id="KW-1185">Reference proteome</keyword>
<dbReference type="WBParaSite" id="SMUV_0000709101-mRNA-1">
    <property type="protein sequence ID" value="SMUV_0000709101-mRNA-1"/>
    <property type="gene ID" value="SMUV_0000709101"/>
</dbReference>
<evidence type="ECO:0000313" key="1">
    <source>
        <dbReference type="Proteomes" id="UP000046393"/>
    </source>
</evidence>
<name>A0A0N5AQW4_9BILA</name>
<reference evidence="2" key="1">
    <citation type="submission" date="2017-02" db="UniProtKB">
        <authorList>
            <consortium name="WormBaseParasite"/>
        </authorList>
    </citation>
    <scope>IDENTIFICATION</scope>
</reference>
<dbReference type="Proteomes" id="UP000046393">
    <property type="component" value="Unplaced"/>
</dbReference>
<accession>A0A0N5AQW4</accession>
<protein>
    <submittedName>
        <fullName evidence="2">MSP domain-containing protein</fullName>
    </submittedName>
</protein>
<dbReference type="AlphaFoldDB" id="A0A0N5AQW4"/>